<dbReference type="PANTHER" id="PTHR10953">
    <property type="entry name" value="UBIQUITIN-ACTIVATING ENZYME E1"/>
    <property type="match status" value="1"/>
</dbReference>
<evidence type="ECO:0000256" key="2">
    <source>
        <dbReference type="ARBA" id="ARBA00006310"/>
    </source>
</evidence>
<protein>
    <recommendedName>
        <fullName evidence="3 11">NEDD8-activating enzyme E1 catalytic subunit</fullName>
        <ecNumber evidence="8 11">6.2.1.64</ecNumber>
    </recommendedName>
</protein>
<reference evidence="14 15" key="1">
    <citation type="submission" date="2019-05" db="EMBL/GenBank/DDBJ databases">
        <title>Emergence of the Ug99 lineage of the wheat stem rust pathogen through somatic hybridization.</title>
        <authorList>
            <person name="Li F."/>
            <person name="Upadhyaya N.M."/>
            <person name="Sperschneider J."/>
            <person name="Matny O."/>
            <person name="Nguyen-Phuc H."/>
            <person name="Mago R."/>
            <person name="Raley C."/>
            <person name="Miller M.E."/>
            <person name="Silverstein K.A.T."/>
            <person name="Henningsen E."/>
            <person name="Hirsch C.D."/>
            <person name="Visser B."/>
            <person name="Pretorius Z.A."/>
            <person name="Steffenson B.J."/>
            <person name="Schwessinger B."/>
            <person name="Dodds P.N."/>
            <person name="Figueroa M."/>
        </authorList>
    </citation>
    <scope>NUCLEOTIDE SEQUENCE [LARGE SCALE GENOMIC DNA]</scope>
    <source>
        <strain evidence="14">21-0</strain>
    </source>
</reference>
<feature type="domain" description="E2 binding" evidence="13">
    <location>
        <begin position="406"/>
        <end position="493"/>
    </location>
</feature>
<feature type="active site" description="Glycyl thioester intermediate" evidence="10">
    <location>
        <position position="272"/>
    </location>
</feature>
<evidence type="ECO:0000256" key="8">
    <source>
        <dbReference type="ARBA" id="ARBA00023624"/>
    </source>
</evidence>
<evidence type="ECO:0000313" key="15">
    <source>
        <dbReference type="Proteomes" id="UP000324748"/>
    </source>
</evidence>
<dbReference type="GO" id="GO:0005634">
    <property type="term" value="C:nucleus"/>
    <property type="evidence" value="ECO:0007669"/>
    <property type="project" value="TreeGrafter"/>
</dbReference>
<dbReference type="OrthoDB" id="10255449at2759"/>
<evidence type="ECO:0000256" key="11">
    <source>
        <dbReference type="RuleBase" id="RU368009"/>
    </source>
</evidence>
<dbReference type="FunFam" id="3.10.290.20:FF:000003">
    <property type="entry name" value="Ubiquitin-activating enzyme E1 C"/>
    <property type="match status" value="1"/>
</dbReference>
<comment type="pathway">
    <text evidence="1 11">Protein modification; protein neddylation.</text>
</comment>
<dbReference type="AlphaFoldDB" id="A0A5B0MAJ3"/>
<dbReference type="Pfam" id="PF00899">
    <property type="entry name" value="ThiF"/>
    <property type="match status" value="1"/>
</dbReference>
<keyword evidence="4 11" id="KW-0436">Ligase</keyword>
<dbReference type="EC" id="6.2.1.64" evidence="8 11"/>
<gene>
    <name evidence="14" type="ORF">PGT21_018787</name>
</gene>
<evidence type="ECO:0000256" key="3">
    <source>
        <dbReference type="ARBA" id="ARBA00015203"/>
    </source>
</evidence>
<dbReference type="Proteomes" id="UP000324748">
    <property type="component" value="Unassembled WGS sequence"/>
</dbReference>
<comment type="similarity">
    <text evidence="2 11">Belongs to the ubiquitin-activating E1 family. UBA3 subfamily.</text>
</comment>
<dbReference type="UniPathway" id="UPA00885"/>
<evidence type="ECO:0000256" key="9">
    <source>
        <dbReference type="ARBA" id="ARBA00024626"/>
    </source>
</evidence>
<keyword evidence="6 11" id="KW-0833">Ubl conjugation pathway</keyword>
<dbReference type="Pfam" id="PF08825">
    <property type="entry name" value="E2_bind"/>
    <property type="match status" value="1"/>
</dbReference>
<evidence type="ECO:0000256" key="12">
    <source>
        <dbReference type="SAM" id="MobiDB-lite"/>
    </source>
</evidence>
<dbReference type="InterPro" id="IPR035985">
    <property type="entry name" value="Ubiquitin-activating_enz"/>
</dbReference>
<evidence type="ECO:0000256" key="1">
    <source>
        <dbReference type="ARBA" id="ARBA00005032"/>
    </source>
</evidence>
<dbReference type="Gene3D" id="1.10.10.520">
    <property type="entry name" value="Ubiquitin activating enzymes (Uba3). Chain: B, domain 2"/>
    <property type="match status" value="1"/>
</dbReference>
<evidence type="ECO:0000313" key="14">
    <source>
        <dbReference type="EMBL" id="KAA1073621.1"/>
    </source>
</evidence>
<sequence>MGRKNQSNGGAGDPKNDTTQAAANPNQDQKPPNDNLQADQKSQQQMKTQSSPPKPKTNPRAPTPPPSHEAELEEQHYYHVDKLLDRTGPMVDSSFETGSTPKDFIRKTCKVLVIGAGGLGCEILQNLALLGFGDIHVIDMDTIDISNLNRQFLFREKDIGQPKADVAAKFIMQRVPQVKVTPHYCKIQDKDEAFYMMFNLVICGLDSVPARRWINATIVNLVDPENPDSYKPLIDGGTEGFKGQSRVILPTITSCYECSLDMLTPQTVFPICTIANTPRLPEHCIEWASVLEWPRVFKDKKLDNDNPDHIQWLFEQASTRAEQHHISGVTWSLTQGVVKNIIPAIASTNAIIAASCCNEAFKIATSCAPYLKNYMMYNGSESIYTYTFQHEKKPDCPVCGGESVQLTISKDWFLQQLVDHLVERPDFQIKQPSLSTPKGPLFFQGPPELRKATEVNLDKKLLDLFPDHLQDPIEITVTDSSLPFQLSLLVKLH</sequence>
<dbReference type="InterPro" id="IPR023318">
    <property type="entry name" value="Ub_act_enz_dom_a_sf"/>
</dbReference>
<evidence type="ECO:0000256" key="4">
    <source>
        <dbReference type="ARBA" id="ARBA00022598"/>
    </source>
</evidence>
<dbReference type="GO" id="GO:0019781">
    <property type="term" value="F:NEDD8 activating enzyme activity"/>
    <property type="evidence" value="ECO:0007669"/>
    <property type="project" value="UniProtKB-UniRule"/>
</dbReference>
<dbReference type="GO" id="GO:0045116">
    <property type="term" value="P:protein neddylation"/>
    <property type="evidence" value="ECO:0007669"/>
    <property type="project" value="UniProtKB-UniRule"/>
</dbReference>
<dbReference type="Gene3D" id="3.10.290.20">
    <property type="entry name" value="Ubiquitin-like 2 activating enzyme e1b. Chain: B, domain 3"/>
    <property type="match status" value="1"/>
</dbReference>
<dbReference type="SMART" id="SM01181">
    <property type="entry name" value="E2_bind"/>
    <property type="match status" value="1"/>
</dbReference>
<name>A0A5B0MAJ3_PUCGR</name>
<feature type="region of interest" description="Disordered" evidence="12">
    <location>
        <begin position="1"/>
        <end position="71"/>
    </location>
</feature>
<dbReference type="EMBL" id="VSWC01000158">
    <property type="protein sequence ID" value="KAA1073621.1"/>
    <property type="molecule type" value="Genomic_DNA"/>
</dbReference>
<dbReference type="InterPro" id="IPR033127">
    <property type="entry name" value="UBQ-activ_enz_E1_Cys_AS"/>
</dbReference>
<keyword evidence="15" id="KW-1185">Reference proteome</keyword>
<evidence type="ECO:0000256" key="6">
    <source>
        <dbReference type="ARBA" id="ARBA00022786"/>
    </source>
</evidence>
<keyword evidence="7 11" id="KW-0067">ATP-binding</keyword>
<dbReference type="PROSITE" id="PS00865">
    <property type="entry name" value="UBIQUITIN_ACTIVAT_2"/>
    <property type="match status" value="1"/>
</dbReference>
<dbReference type="InterPro" id="IPR014929">
    <property type="entry name" value="E2-binding"/>
</dbReference>
<evidence type="ECO:0000256" key="7">
    <source>
        <dbReference type="ARBA" id="ARBA00022840"/>
    </source>
</evidence>
<proteinExistence type="inferred from homology"/>
<dbReference type="GO" id="GO:0005524">
    <property type="term" value="F:ATP binding"/>
    <property type="evidence" value="ECO:0007669"/>
    <property type="project" value="UniProtKB-UniRule"/>
</dbReference>
<dbReference type="InterPro" id="IPR045886">
    <property type="entry name" value="ThiF/MoeB/HesA"/>
</dbReference>
<feature type="compositionally biased region" description="Pro residues" evidence="12">
    <location>
        <begin position="52"/>
        <end position="67"/>
    </location>
</feature>
<comment type="function">
    <text evidence="11">Catalytic subunit of the dimeric E1 enzyme, which activates NEDD8.</text>
</comment>
<evidence type="ECO:0000256" key="10">
    <source>
        <dbReference type="PROSITE-ProRule" id="PRU10132"/>
    </source>
</evidence>
<dbReference type="InterPro" id="IPR000594">
    <property type="entry name" value="ThiF_NAD_FAD-bd"/>
</dbReference>
<dbReference type="SUPFAM" id="SSF69572">
    <property type="entry name" value="Activating enzymes of the ubiquitin-like proteins"/>
    <property type="match status" value="1"/>
</dbReference>
<comment type="catalytic activity">
    <reaction evidence="9 11">
        <text>ATP + [NEDD8 protein] + [E1 NEDD8-activating enzyme]-L-cysteine = AMP + diphosphate + [E1 NEDD8-activating enzyme]-S-[NEDD8 protein]-yl-L-cysteine.</text>
        <dbReference type="EC" id="6.2.1.64"/>
    </reaction>
</comment>
<feature type="compositionally biased region" description="Low complexity" evidence="12">
    <location>
        <begin position="20"/>
        <end position="51"/>
    </location>
</feature>
<dbReference type="InterPro" id="IPR030468">
    <property type="entry name" value="Uba3_N"/>
</dbReference>
<dbReference type="FunFam" id="1.10.10.520:FF:000001">
    <property type="entry name" value="NEDD8-activating enzyme E1 catalytic subunit"/>
    <property type="match status" value="1"/>
</dbReference>
<comment type="caution">
    <text evidence="14">The sequence shown here is derived from an EMBL/GenBank/DDBJ whole genome shotgun (WGS) entry which is preliminary data.</text>
</comment>
<keyword evidence="5 11" id="KW-0547">Nucleotide-binding</keyword>
<dbReference type="PANTHER" id="PTHR10953:SF6">
    <property type="entry name" value="NEDD8-ACTIVATING ENZYME E1 CATALYTIC SUBUNIT"/>
    <property type="match status" value="1"/>
</dbReference>
<dbReference type="Gene3D" id="3.40.50.720">
    <property type="entry name" value="NAD(P)-binding Rossmann-like Domain"/>
    <property type="match status" value="1"/>
</dbReference>
<evidence type="ECO:0000256" key="5">
    <source>
        <dbReference type="ARBA" id="ARBA00022741"/>
    </source>
</evidence>
<dbReference type="GO" id="GO:0005737">
    <property type="term" value="C:cytoplasm"/>
    <property type="evidence" value="ECO:0007669"/>
    <property type="project" value="TreeGrafter"/>
</dbReference>
<accession>A0A5B0MAJ3</accession>
<evidence type="ECO:0000259" key="13">
    <source>
        <dbReference type="SMART" id="SM01181"/>
    </source>
</evidence>
<organism evidence="14 15">
    <name type="scientific">Puccinia graminis f. sp. tritici</name>
    <dbReference type="NCBI Taxonomy" id="56615"/>
    <lineage>
        <taxon>Eukaryota</taxon>
        <taxon>Fungi</taxon>
        <taxon>Dikarya</taxon>
        <taxon>Basidiomycota</taxon>
        <taxon>Pucciniomycotina</taxon>
        <taxon>Pucciniomycetes</taxon>
        <taxon>Pucciniales</taxon>
        <taxon>Pucciniaceae</taxon>
        <taxon>Puccinia</taxon>
    </lineage>
</organism>
<dbReference type="CDD" id="cd01488">
    <property type="entry name" value="Uba3_RUB"/>
    <property type="match status" value="1"/>
</dbReference>